<evidence type="ECO:0000256" key="11">
    <source>
        <dbReference type="ARBA" id="ARBA00022927"/>
    </source>
</evidence>
<dbReference type="FunFam" id="3.90.1440.10:FF:000001">
    <property type="entry name" value="Preprotein translocase subunit SecA"/>
    <property type="match status" value="1"/>
</dbReference>
<dbReference type="GO" id="GO:0005524">
    <property type="term" value="F:ATP binding"/>
    <property type="evidence" value="ECO:0007669"/>
    <property type="project" value="UniProtKB-UniRule"/>
</dbReference>
<comment type="subcellular location">
    <subcellularLocation>
        <location evidence="15">Cell membrane</location>
        <topology evidence="15">Peripheral membrane protein</topology>
        <orientation evidence="15">Cytoplasmic side</orientation>
    </subcellularLocation>
    <subcellularLocation>
        <location evidence="15">Cytoplasm</location>
    </subcellularLocation>
    <text evidence="15">Distribution is 50-50.</text>
</comment>
<dbReference type="InterPro" id="IPR004027">
    <property type="entry name" value="SEC_C_motif"/>
</dbReference>
<dbReference type="GO" id="GO:0008564">
    <property type="term" value="F:protein-exporting ATPase activity"/>
    <property type="evidence" value="ECO:0007669"/>
    <property type="project" value="UniProtKB-EC"/>
</dbReference>
<dbReference type="NCBIfam" id="TIGR00963">
    <property type="entry name" value="secA"/>
    <property type="match status" value="1"/>
</dbReference>
<dbReference type="GO" id="GO:0031522">
    <property type="term" value="C:cell envelope Sec protein transport complex"/>
    <property type="evidence" value="ECO:0007669"/>
    <property type="project" value="TreeGrafter"/>
</dbReference>
<dbReference type="PROSITE" id="PS51192">
    <property type="entry name" value="HELICASE_ATP_BIND_1"/>
    <property type="match status" value="1"/>
</dbReference>
<organism evidence="21 22">
    <name type="scientific">Alcaligenes phenolicus</name>
    <dbReference type="NCBI Taxonomy" id="232846"/>
    <lineage>
        <taxon>Bacteria</taxon>
        <taxon>Pseudomonadati</taxon>
        <taxon>Pseudomonadota</taxon>
        <taxon>Betaproteobacteria</taxon>
        <taxon>Burkholderiales</taxon>
        <taxon>Alcaligenaceae</taxon>
        <taxon>Alcaligenes</taxon>
    </lineage>
</organism>
<feature type="binding site" evidence="15">
    <location>
        <position position="512"/>
    </location>
    <ligand>
        <name>ATP</name>
        <dbReference type="ChEBI" id="CHEBI:30616"/>
    </ligand>
</feature>
<comment type="catalytic activity">
    <reaction evidence="15">
        <text>ATP + H2O + cellular proteinSide 1 = ADP + phosphate + cellular proteinSide 2.</text>
        <dbReference type="EC" id="7.4.2.8"/>
    </reaction>
</comment>
<evidence type="ECO:0000256" key="14">
    <source>
        <dbReference type="ARBA" id="ARBA00023136"/>
    </source>
</evidence>
<dbReference type="InterPro" id="IPR014001">
    <property type="entry name" value="Helicase_ATP-bd"/>
</dbReference>
<dbReference type="AlphaFoldDB" id="A0AAW5VSG6"/>
<evidence type="ECO:0000256" key="8">
    <source>
        <dbReference type="ARBA" id="ARBA00022741"/>
    </source>
</evidence>
<evidence type="ECO:0000256" key="13">
    <source>
        <dbReference type="ARBA" id="ARBA00023010"/>
    </source>
</evidence>
<dbReference type="GO" id="GO:0006605">
    <property type="term" value="P:protein targeting"/>
    <property type="evidence" value="ECO:0007669"/>
    <property type="project" value="UniProtKB-UniRule"/>
</dbReference>
<dbReference type="InterPro" id="IPR027417">
    <property type="entry name" value="P-loop_NTPase"/>
</dbReference>
<feature type="binding site" evidence="15">
    <location>
        <begin position="104"/>
        <end position="108"/>
    </location>
    <ligand>
        <name>ATP</name>
        <dbReference type="ChEBI" id="CHEBI:30616"/>
    </ligand>
</feature>
<dbReference type="InterPro" id="IPR044722">
    <property type="entry name" value="SecA_SF2_C"/>
</dbReference>
<evidence type="ECO:0000256" key="6">
    <source>
        <dbReference type="ARBA" id="ARBA00022519"/>
    </source>
</evidence>
<feature type="domain" description="SecA family profile" evidence="20">
    <location>
        <begin position="2"/>
        <end position="626"/>
    </location>
</feature>
<dbReference type="GO" id="GO:0043952">
    <property type="term" value="P:protein transport by the Sec complex"/>
    <property type="evidence" value="ECO:0007669"/>
    <property type="project" value="UniProtKB-ARBA"/>
</dbReference>
<evidence type="ECO:0000256" key="10">
    <source>
        <dbReference type="ARBA" id="ARBA00022840"/>
    </source>
</evidence>
<keyword evidence="10 15" id="KW-0067">ATP-binding</keyword>
<sequence>MVSLLKKLIGSRNDRLLKQYRKQVAQINALEPTIQGLSDEALAAKTQELRQRVQDGASLNSLLPEAFAVVREAGIRVFGMRHFDVQMLGAIALHNGKISEMRTGEGKTLTATLAVYLNALSGKGVHVVTVNDYLARRDANWMGRLYNFLGLSVGVVVPQQDNAEKIAAYQADITYGTNNEFGFDYLRDNMEYRAEDRRQRGLSYAIVDEVDSILIDEARTPLIISGQAEDNTELYVRMNVVPPMLTRMTQEPRPHEPEPEGDFWVDEKGQQVHISEAGHERAEQILTGIGLLPEGESLYEPRHISLMHHLMVALRAHNLFFRDQQYVVQDGEVVIVDEFTGRLMAGRRWSDGLHQAVEAKEGVRIQNENQTLASITFQNYFRMYDKLAGMTGTADTEAYEFQEIYSLETVIIPPNRPLARKDQNDQVFKTDDEKFNAILKDIQDCHERGQPVLVGTTSIENSELISTRLNAAGVKHEVLNAKQHAREADIVAEAGMPGHVTIATNMAGRGTDIVLGGSIERAISQVREDESLSAEQKEAKIQAIRAAWEPLNQQVKQAGGLRIIGTERHESRRIDNQLRGRAGRQGDPGSSRFYLSLEDSLMRIFAGDRVRAIMERLRLPEGEPIEARMVTRSIESAQRKVEARNFDIRKQLLQYDDVANDQRKVIYAQRNEVLESADISDTISSLREAAVSRLFREYVPQDTMEEQWDIPGLTTALQSTFQIELPLAEMLEKESNLTDDDLHDRVIEESQRLLQAKIDLVGQPNWGNFERSVLLQSIDTQWRGHLQALDHLRQGIHLRGYAQKDPKQEYKREAFELFSDMLDRVRDEVVKVLMTVRIQTPEQVEEAAVEVPANSNVRFHHSDYDAALSGEDPGLDEAAKGEVPRVGRNDPCPCGSGKKYKQCHGRLN</sequence>
<evidence type="ECO:0000256" key="9">
    <source>
        <dbReference type="ARBA" id="ARBA00022833"/>
    </source>
</evidence>
<feature type="compositionally biased region" description="Basic and acidic residues" evidence="17">
    <location>
        <begin position="877"/>
        <end position="888"/>
    </location>
</feature>
<dbReference type="PANTHER" id="PTHR30612:SF0">
    <property type="entry name" value="CHLOROPLAST PROTEIN-TRANSPORTING ATPASE"/>
    <property type="match status" value="1"/>
</dbReference>
<dbReference type="SMART" id="SM00957">
    <property type="entry name" value="SecA_DEAD"/>
    <property type="match status" value="1"/>
</dbReference>
<dbReference type="Pfam" id="PF07517">
    <property type="entry name" value="SecA_DEAD"/>
    <property type="match status" value="1"/>
</dbReference>
<keyword evidence="12 15" id="KW-1278">Translocase</keyword>
<keyword evidence="3 15" id="KW-0813">Transport</keyword>
<evidence type="ECO:0000313" key="22">
    <source>
        <dbReference type="Proteomes" id="UP001208074"/>
    </source>
</evidence>
<dbReference type="InterPro" id="IPR036670">
    <property type="entry name" value="SecA_X-link_sf"/>
</dbReference>
<dbReference type="Pfam" id="PF01043">
    <property type="entry name" value="SecA_PP_bind"/>
    <property type="match status" value="1"/>
</dbReference>
<dbReference type="EC" id="7.4.2.8" evidence="15"/>
<feature type="region of interest" description="Disordered" evidence="17">
    <location>
        <begin position="865"/>
        <end position="891"/>
    </location>
</feature>
<dbReference type="CDD" id="cd18803">
    <property type="entry name" value="SF2_C_secA"/>
    <property type="match status" value="1"/>
</dbReference>
<dbReference type="InterPro" id="IPR000185">
    <property type="entry name" value="SecA"/>
</dbReference>
<feature type="domain" description="Helicase C-terminal" evidence="19">
    <location>
        <begin position="437"/>
        <end position="633"/>
    </location>
</feature>
<dbReference type="HAMAP" id="MF_01382">
    <property type="entry name" value="SecA"/>
    <property type="match status" value="1"/>
</dbReference>
<keyword evidence="6" id="KW-0997">Cell inner membrane</keyword>
<dbReference type="Gene3D" id="3.40.50.300">
    <property type="entry name" value="P-loop containing nucleotide triphosphate hydrolases"/>
    <property type="match status" value="2"/>
</dbReference>
<reference evidence="21" key="1">
    <citation type="submission" date="2022-11" db="EMBL/GenBank/DDBJ databases">
        <title>Biodiversity and phylogenetic relationships of bacteria.</title>
        <authorList>
            <person name="Machado R.A.R."/>
            <person name="Bhat A."/>
            <person name="Loulou A."/>
            <person name="Kallel S."/>
        </authorList>
    </citation>
    <scope>NUCLEOTIDE SEQUENCE</scope>
    <source>
        <strain evidence="21">DSM 16503</strain>
    </source>
</reference>
<keyword evidence="13 15" id="KW-0811">Translocation</keyword>
<accession>A0AAW5VSG6</accession>
<dbReference type="Pfam" id="PF21090">
    <property type="entry name" value="P-loop_SecA"/>
    <property type="match status" value="1"/>
</dbReference>
<dbReference type="Gene3D" id="3.90.1440.10">
    <property type="entry name" value="SecA, preprotein cross-linking domain"/>
    <property type="match status" value="1"/>
</dbReference>
<keyword evidence="8 15" id="KW-0547">Nucleotide-binding</keyword>
<dbReference type="SMART" id="SM00958">
    <property type="entry name" value="SecA_PP_bind"/>
    <property type="match status" value="1"/>
</dbReference>
<dbReference type="PRINTS" id="PR00906">
    <property type="entry name" value="SECA"/>
</dbReference>
<evidence type="ECO:0000256" key="15">
    <source>
        <dbReference type="HAMAP-Rule" id="MF_01382"/>
    </source>
</evidence>
<keyword evidence="5 15" id="KW-0963">Cytoplasm</keyword>
<evidence type="ECO:0000256" key="4">
    <source>
        <dbReference type="ARBA" id="ARBA00022475"/>
    </source>
</evidence>
<proteinExistence type="inferred from homology"/>
<protein>
    <recommendedName>
        <fullName evidence="15 16">Protein translocase subunit SecA</fullName>
        <ecNumber evidence="15">7.4.2.8</ecNumber>
    </recommendedName>
</protein>
<dbReference type="SUPFAM" id="SSF52540">
    <property type="entry name" value="P-loop containing nucleoside triphosphate hydrolases"/>
    <property type="match status" value="2"/>
</dbReference>
<dbReference type="GO" id="GO:0065002">
    <property type="term" value="P:intracellular protein transmembrane transport"/>
    <property type="evidence" value="ECO:0007669"/>
    <property type="project" value="UniProtKB-UniRule"/>
</dbReference>
<keyword evidence="4 15" id="KW-1003">Cell membrane</keyword>
<keyword evidence="14 15" id="KW-0472">Membrane</keyword>
<dbReference type="GO" id="GO:0017038">
    <property type="term" value="P:protein import"/>
    <property type="evidence" value="ECO:0007669"/>
    <property type="project" value="InterPro"/>
</dbReference>
<dbReference type="InterPro" id="IPR001650">
    <property type="entry name" value="Helicase_C-like"/>
</dbReference>
<comment type="similarity">
    <text evidence="2 15 16">Belongs to the SecA family.</text>
</comment>
<evidence type="ECO:0000256" key="16">
    <source>
        <dbReference type="RuleBase" id="RU003874"/>
    </source>
</evidence>
<dbReference type="PROSITE" id="PS51196">
    <property type="entry name" value="SECA_MOTOR_DEAD"/>
    <property type="match status" value="1"/>
</dbReference>
<comment type="function">
    <text evidence="15">Part of the Sec protein translocase complex. Interacts with the SecYEG preprotein conducting channel. Has a central role in coupling the hydrolysis of ATP to the transfer of proteins into and across the cell membrane, serving both as a receptor for the preprotein-SecB complex and as an ATP-driven molecular motor driving the stepwise translocation of polypeptide chains across the membrane.</text>
</comment>
<feature type="domain" description="Helicase ATP-binding" evidence="18">
    <location>
        <begin position="88"/>
        <end position="246"/>
    </location>
</feature>
<dbReference type="NCBIfam" id="NF009538">
    <property type="entry name" value="PRK12904.1"/>
    <property type="match status" value="1"/>
</dbReference>
<dbReference type="InterPro" id="IPR036266">
    <property type="entry name" value="SecA_Wing/Scaffold_sf"/>
</dbReference>
<comment type="cofactor">
    <cofactor evidence="1">
        <name>Zn(2+)</name>
        <dbReference type="ChEBI" id="CHEBI:29105"/>
    </cofactor>
</comment>
<dbReference type="EMBL" id="JAPKNB010000001">
    <property type="protein sequence ID" value="MCX5563911.1"/>
    <property type="molecule type" value="Genomic_DNA"/>
</dbReference>
<dbReference type="Pfam" id="PF02810">
    <property type="entry name" value="SEC-C"/>
    <property type="match status" value="1"/>
</dbReference>
<evidence type="ECO:0000259" key="18">
    <source>
        <dbReference type="PROSITE" id="PS51192"/>
    </source>
</evidence>
<dbReference type="Proteomes" id="UP001208074">
    <property type="component" value="Unassembled WGS sequence"/>
</dbReference>
<comment type="subunit">
    <text evidence="15">Monomer and homodimer. Part of the essential Sec protein translocation apparatus which comprises SecA, SecYEG and auxiliary proteins SecDF-YajC and YidC.</text>
</comment>
<name>A0AAW5VSG6_9BURK</name>
<dbReference type="InterPro" id="IPR011116">
    <property type="entry name" value="SecA_Wing/Scaffold"/>
</dbReference>
<dbReference type="SUPFAM" id="SSF81886">
    <property type="entry name" value="Helical scaffold and wing domains of SecA"/>
    <property type="match status" value="1"/>
</dbReference>
<evidence type="ECO:0000259" key="20">
    <source>
        <dbReference type="PROSITE" id="PS51196"/>
    </source>
</evidence>
<evidence type="ECO:0000256" key="17">
    <source>
        <dbReference type="SAM" id="MobiDB-lite"/>
    </source>
</evidence>
<dbReference type="GO" id="GO:0046872">
    <property type="term" value="F:metal ion binding"/>
    <property type="evidence" value="ECO:0007669"/>
    <property type="project" value="UniProtKB-KW"/>
</dbReference>
<dbReference type="RefSeq" id="WP_026485181.1">
    <property type="nucleotide sequence ID" value="NZ_JAPKNB010000001.1"/>
</dbReference>
<evidence type="ECO:0000256" key="1">
    <source>
        <dbReference type="ARBA" id="ARBA00001947"/>
    </source>
</evidence>
<dbReference type="GO" id="GO:0005829">
    <property type="term" value="C:cytosol"/>
    <property type="evidence" value="ECO:0007669"/>
    <property type="project" value="TreeGrafter"/>
</dbReference>
<comment type="caution">
    <text evidence="21">The sequence shown here is derived from an EMBL/GenBank/DDBJ whole genome shotgun (WGS) entry which is preliminary data.</text>
</comment>
<dbReference type="PROSITE" id="PS01312">
    <property type="entry name" value="SECA"/>
    <property type="match status" value="1"/>
</dbReference>
<evidence type="ECO:0000256" key="7">
    <source>
        <dbReference type="ARBA" id="ARBA00022723"/>
    </source>
</evidence>
<keyword evidence="7" id="KW-0479">Metal-binding</keyword>
<dbReference type="PROSITE" id="PS51194">
    <property type="entry name" value="HELICASE_CTER"/>
    <property type="match status" value="1"/>
</dbReference>
<evidence type="ECO:0000256" key="3">
    <source>
        <dbReference type="ARBA" id="ARBA00022448"/>
    </source>
</evidence>
<evidence type="ECO:0000256" key="12">
    <source>
        <dbReference type="ARBA" id="ARBA00022967"/>
    </source>
</evidence>
<dbReference type="InterPro" id="IPR020937">
    <property type="entry name" value="SecA_CS"/>
</dbReference>
<gene>
    <name evidence="15 21" type="primary">secA</name>
    <name evidence="21" type="ORF">OSH02_00895</name>
</gene>
<dbReference type="InterPro" id="IPR011130">
    <property type="entry name" value="SecA_preprotein_X-link_dom"/>
</dbReference>
<dbReference type="SUPFAM" id="SSF81767">
    <property type="entry name" value="Pre-protein crosslinking domain of SecA"/>
    <property type="match status" value="1"/>
</dbReference>
<dbReference type="Pfam" id="PF07516">
    <property type="entry name" value="SecA_SW"/>
    <property type="match status" value="1"/>
</dbReference>
<dbReference type="InterPro" id="IPR014018">
    <property type="entry name" value="SecA_motor_DEAD"/>
</dbReference>
<evidence type="ECO:0000256" key="5">
    <source>
        <dbReference type="ARBA" id="ARBA00022490"/>
    </source>
</evidence>
<evidence type="ECO:0000259" key="19">
    <source>
        <dbReference type="PROSITE" id="PS51194"/>
    </source>
</evidence>
<keyword evidence="11 15" id="KW-0653">Protein transport</keyword>
<keyword evidence="9" id="KW-0862">Zinc</keyword>
<dbReference type="InterPro" id="IPR011115">
    <property type="entry name" value="SecA_DEAD"/>
</dbReference>
<dbReference type="Gene3D" id="1.10.3060.10">
    <property type="entry name" value="Helical scaffold and wing domains of SecA"/>
    <property type="match status" value="1"/>
</dbReference>
<dbReference type="CDD" id="cd17928">
    <property type="entry name" value="DEXDc_SecA"/>
    <property type="match status" value="1"/>
</dbReference>
<dbReference type="PANTHER" id="PTHR30612">
    <property type="entry name" value="SECA INNER MEMBRANE COMPONENT OF SEC PROTEIN SECRETION SYSTEM"/>
    <property type="match status" value="1"/>
</dbReference>
<dbReference type="FunFam" id="3.40.50.300:FF:000113">
    <property type="entry name" value="Preprotein translocase subunit SecA"/>
    <property type="match status" value="1"/>
</dbReference>
<feature type="binding site" evidence="15">
    <location>
        <position position="86"/>
    </location>
    <ligand>
        <name>ATP</name>
        <dbReference type="ChEBI" id="CHEBI:30616"/>
    </ligand>
</feature>
<evidence type="ECO:0000256" key="2">
    <source>
        <dbReference type="ARBA" id="ARBA00007650"/>
    </source>
</evidence>
<dbReference type="FunFam" id="1.10.3060.10:FF:000003">
    <property type="entry name" value="Protein translocase subunit SecA"/>
    <property type="match status" value="1"/>
</dbReference>
<evidence type="ECO:0000313" key="21">
    <source>
        <dbReference type="EMBL" id="MCX5563911.1"/>
    </source>
</evidence>
<dbReference type="GO" id="GO:0005886">
    <property type="term" value="C:plasma membrane"/>
    <property type="evidence" value="ECO:0007669"/>
    <property type="project" value="UniProtKB-SubCell"/>
</dbReference>